<evidence type="ECO:0000313" key="5">
    <source>
        <dbReference type="EMBL" id="BES80559.1"/>
    </source>
</evidence>
<dbReference type="InterPro" id="IPR016131">
    <property type="entry name" value="Haemerythrin_Fe_BS"/>
</dbReference>
<evidence type="ECO:0000256" key="3">
    <source>
        <dbReference type="ARBA" id="ARBA00023004"/>
    </source>
</evidence>
<dbReference type="SUPFAM" id="SSF47188">
    <property type="entry name" value="Hemerythrin-like"/>
    <property type="match status" value="1"/>
</dbReference>
<keyword evidence="3" id="KW-0408">Iron</keyword>
<sequence>MTPGFLRKLRYWWHTRDPDVRYIVEVGVDEIPEERKPIPKTMVPPFSYVAESIEWNSRLLDDPSLVLYILEAAESKEEFETRLHGLQGQVKHLVASRLEPEMGPRLLIIEGERLNAWILTYGVIITAVRLEEPGLGVSYGLDALHALDEWTGKVRVVVAKLRRYMYRWGPEFSVYIRGVDNQHRYLVTVLNNLYISILAGEEKKVVDETLNSLVDYTKFHFRSEEKLFDKYGYPRAESHRRQHEGFVKKVAEFMEQYEAGEKQLTLSILHFLSEWVKNHILTSDHDFGEWFYEKGIPIIDEEMVEACRRARQRLGLQ</sequence>
<dbReference type="Proteomes" id="UP001341135">
    <property type="component" value="Chromosome"/>
</dbReference>
<reference evidence="5 6" key="1">
    <citation type="submission" date="2023-09" db="EMBL/GenBank/DDBJ databases">
        <title>Pyrofollis japonicus gen. nov. sp. nov., a novel member of the family Pyrodictiaceae isolated from the Iheya North hydrothermal field.</title>
        <authorList>
            <person name="Miyazaki U."/>
            <person name="Sanari M."/>
            <person name="Tame A."/>
            <person name="Kitajima M."/>
            <person name="Okamoto A."/>
            <person name="Sawayama S."/>
            <person name="Miyazaki J."/>
            <person name="Takai K."/>
            <person name="Nakagawa S."/>
        </authorList>
    </citation>
    <scope>NUCLEOTIDE SEQUENCE [LARGE SCALE GENOMIC DNA]</scope>
    <source>
        <strain evidence="5 6">AV2</strain>
    </source>
</reference>
<keyword evidence="6" id="KW-1185">Reference proteome</keyword>
<comment type="similarity">
    <text evidence="1">Belongs to the hemerythrin family.</text>
</comment>
<gene>
    <name evidence="5" type="ORF">PABY_01260</name>
</gene>
<dbReference type="InterPro" id="IPR050669">
    <property type="entry name" value="Hemerythrin"/>
</dbReference>
<evidence type="ECO:0000259" key="4">
    <source>
        <dbReference type="Pfam" id="PF01814"/>
    </source>
</evidence>
<dbReference type="NCBIfam" id="NF033749">
    <property type="entry name" value="bact_hemeryth"/>
    <property type="match status" value="1"/>
</dbReference>
<evidence type="ECO:0000313" key="6">
    <source>
        <dbReference type="Proteomes" id="UP001341135"/>
    </source>
</evidence>
<dbReference type="PROSITE" id="PS00550">
    <property type="entry name" value="HEMERYTHRINS"/>
    <property type="match status" value="1"/>
</dbReference>
<keyword evidence="2" id="KW-0479">Metal-binding</keyword>
<dbReference type="GeneID" id="89288147"/>
<dbReference type="PANTHER" id="PTHR37164">
    <property type="entry name" value="BACTERIOHEMERYTHRIN"/>
    <property type="match status" value="1"/>
</dbReference>
<dbReference type="NCBIfam" id="TIGR02481">
    <property type="entry name" value="hemeryth_dom"/>
    <property type="match status" value="1"/>
</dbReference>
<feature type="domain" description="Hemerythrin-like" evidence="4">
    <location>
        <begin position="177"/>
        <end position="288"/>
    </location>
</feature>
<name>A0ABN6ZJY5_9CREN</name>
<dbReference type="InterPro" id="IPR012312">
    <property type="entry name" value="Hemerythrin-like"/>
</dbReference>
<dbReference type="Pfam" id="PF01814">
    <property type="entry name" value="Hemerythrin"/>
    <property type="match status" value="1"/>
</dbReference>
<protein>
    <recommendedName>
        <fullName evidence="4">Hemerythrin-like domain-containing protein</fullName>
    </recommendedName>
</protein>
<dbReference type="Gene3D" id="1.20.120.50">
    <property type="entry name" value="Hemerythrin-like"/>
    <property type="match status" value="1"/>
</dbReference>
<dbReference type="PANTHER" id="PTHR37164:SF1">
    <property type="entry name" value="BACTERIOHEMERYTHRIN"/>
    <property type="match status" value="1"/>
</dbReference>
<dbReference type="EMBL" id="AP028907">
    <property type="protein sequence ID" value="BES80559.1"/>
    <property type="molecule type" value="Genomic_DNA"/>
</dbReference>
<evidence type="ECO:0000256" key="1">
    <source>
        <dbReference type="ARBA" id="ARBA00010587"/>
    </source>
</evidence>
<dbReference type="CDD" id="cd12107">
    <property type="entry name" value="Hemerythrin"/>
    <property type="match status" value="1"/>
</dbReference>
<dbReference type="RefSeq" id="WP_338250906.1">
    <property type="nucleotide sequence ID" value="NZ_AP028907.1"/>
</dbReference>
<proteinExistence type="inferred from homology"/>
<evidence type="ECO:0000256" key="2">
    <source>
        <dbReference type="ARBA" id="ARBA00022723"/>
    </source>
</evidence>
<dbReference type="InterPro" id="IPR035938">
    <property type="entry name" value="Hemerythrin-like_sf"/>
</dbReference>
<dbReference type="InterPro" id="IPR012827">
    <property type="entry name" value="Hemerythrin_metal-bd"/>
</dbReference>
<organism evidence="5 6">
    <name type="scientific">Pyrodictium abyssi</name>
    <dbReference type="NCBI Taxonomy" id="54256"/>
    <lineage>
        <taxon>Archaea</taxon>
        <taxon>Thermoproteota</taxon>
        <taxon>Thermoprotei</taxon>
        <taxon>Desulfurococcales</taxon>
        <taxon>Pyrodictiaceae</taxon>
        <taxon>Pyrodictium</taxon>
    </lineage>
</organism>
<accession>A0ABN6ZJY5</accession>